<name>A0A4P6Q5R4_9ACTN</name>
<feature type="transmembrane region" description="Helical" evidence="2">
    <location>
        <begin position="66"/>
        <end position="86"/>
    </location>
</feature>
<protein>
    <submittedName>
        <fullName evidence="3">Uncharacterized protein</fullName>
    </submittedName>
</protein>
<sequence length="171" mass="18268">MSRHPGGHAGAERDRSSGVGMEQERPAWRGRSARRAVAVFWALVFAALVLSALLSEQAGIGDAWWVMYAVWLVPSVALRLMTRGIAEGPADRLDERELGFRARYLALGYYTALISGAVVAIYLVVVSHVDPGDVVRGAQLLLVAVGLAAAAPTVAFAWTAPEEEPDDLDAA</sequence>
<feature type="region of interest" description="Disordered" evidence="1">
    <location>
        <begin position="1"/>
        <end position="26"/>
    </location>
</feature>
<keyword evidence="4" id="KW-1185">Reference proteome</keyword>
<gene>
    <name evidence="3" type="ORF">EKD16_21185</name>
</gene>
<feature type="transmembrane region" description="Helical" evidence="2">
    <location>
        <begin position="137"/>
        <end position="158"/>
    </location>
</feature>
<dbReference type="AlphaFoldDB" id="A0A4P6Q5R4"/>
<dbReference type="EMBL" id="CP036455">
    <property type="protein sequence ID" value="QBI55993.1"/>
    <property type="molecule type" value="Genomic_DNA"/>
</dbReference>
<organism evidence="3 4">
    <name type="scientific">Streptomonospora litoralis</name>
    <dbReference type="NCBI Taxonomy" id="2498135"/>
    <lineage>
        <taxon>Bacteria</taxon>
        <taxon>Bacillati</taxon>
        <taxon>Actinomycetota</taxon>
        <taxon>Actinomycetes</taxon>
        <taxon>Streptosporangiales</taxon>
        <taxon>Nocardiopsidaceae</taxon>
        <taxon>Streptomonospora</taxon>
    </lineage>
</organism>
<evidence type="ECO:0000256" key="2">
    <source>
        <dbReference type="SAM" id="Phobius"/>
    </source>
</evidence>
<accession>A0A4P6Q5R4</accession>
<keyword evidence="2" id="KW-0472">Membrane</keyword>
<evidence type="ECO:0000313" key="3">
    <source>
        <dbReference type="EMBL" id="QBI55993.1"/>
    </source>
</evidence>
<keyword evidence="2" id="KW-0812">Transmembrane</keyword>
<proteinExistence type="predicted"/>
<dbReference type="Proteomes" id="UP000292235">
    <property type="component" value="Chromosome"/>
</dbReference>
<keyword evidence="2" id="KW-1133">Transmembrane helix</keyword>
<evidence type="ECO:0000256" key="1">
    <source>
        <dbReference type="SAM" id="MobiDB-lite"/>
    </source>
</evidence>
<feature type="compositionally biased region" description="Basic and acidic residues" evidence="1">
    <location>
        <begin position="10"/>
        <end position="26"/>
    </location>
</feature>
<evidence type="ECO:0000313" key="4">
    <source>
        <dbReference type="Proteomes" id="UP000292235"/>
    </source>
</evidence>
<dbReference type="KEGG" id="strr:EKD16_21185"/>
<reference evidence="3 4" key="1">
    <citation type="submission" date="2019-02" db="EMBL/GenBank/DDBJ databases">
        <authorList>
            <person name="Khodamoradi S."/>
            <person name="Hahnke R.L."/>
            <person name="Kaempfer P."/>
            <person name="Schumann P."/>
            <person name="Rohde M."/>
            <person name="Steinert M."/>
            <person name="Luzhetskyy A."/>
            <person name="Wink J."/>
            <person name="Ruckert C."/>
        </authorList>
    </citation>
    <scope>NUCLEOTIDE SEQUENCE [LARGE SCALE GENOMIC DNA]</scope>
    <source>
        <strain evidence="3 4">M2</strain>
    </source>
</reference>
<feature type="transmembrane region" description="Helical" evidence="2">
    <location>
        <begin position="36"/>
        <end position="54"/>
    </location>
</feature>
<feature type="transmembrane region" description="Helical" evidence="2">
    <location>
        <begin position="107"/>
        <end position="125"/>
    </location>
</feature>